<dbReference type="GO" id="GO:0043138">
    <property type="term" value="F:3'-5' DNA helicase activity"/>
    <property type="evidence" value="ECO:0007669"/>
    <property type="project" value="UniProtKB-EC"/>
</dbReference>
<dbReference type="GO" id="GO:0006269">
    <property type="term" value="P:DNA replication, synthesis of primer"/>
    <property type="evidence" value="ECO:0007669"/>
    <property type="project" value="UniProtKB-KW"/>
</dbReference>
<dbReference type="CDD" id="cd18804">
    <property type="entry name" value="SF2_C_priA"/>
    <property type="match status" value="1"/>
</dbReference>
<sequence>MPPKTIIRLALPVPLRRLFDYLGEEGRVYPIGARVRVPFGQRELIGIVIEQTEDSEQDLDKLKPARALLDENELIPSDIRQLVDFCSRYYQCPLGEAYNTALPKLLRNGEAVSLPQQEFLQLSQEGLGLPPGGLAKARKQAALLTALQEQGKLDKTDLKRLCISNAVVKAMQEKGLLCWESEQLPTIKAEEQQKQEALELNDEQSAALEQLRYQTFACYLLEGTTGSGKTEVYLQAIAEVLRQGKQALVMIPEIGLTPQTLGRFQNRFRCPVVAIHSGLNDKERLQAWGMAKSGQAGIIIGTRSSVFTPLYNPGIIIIDEEHDLSFKQQDGVRYSGRDLAIFRAQKAGIPIVLGTATPSLETLHNAIQGRYHHLRLTRRAGAARPPAISVDDIKQKTLIGGLSQNSLDAIGNTLAAGNQVLVFLNRRGFAPSLICHNCGWVAECRHCSARMTLHKAQRQLRCHHCEASMPLPTQCPKCFSQELIGQGYGTQRSEETLQEYFPETQIIRIDRDSTRKKQAMHELLHEVDQGQPCILLGTQMLAKGHHFPNVTLVVIVDADGGLFSGDFRGPERMGQLITQVAGRAGRAEKPGRVIIQSHNKDHPLLETLLEQGYHLFARQILRERQLANMPPYRQLALLHCDSKDGILAESYLQGLRQWLEQYAPPTPERVYLGPFPAPMEKRKQMFRFQLQFNCENRRQMQQLLQLAGQYLEQSKMPHNIRCSLDVDPLDMM</sequence>
<dbReference type="GO" id="GO:0006270">
    <property type="term" value="P:DNA replication initiation"/>
    <property type="evidence" value="ECO:0007669"/>
    <property type="project" value="TreeGrafter"/>
</dbReference>
<dbReference type="GO" id="GO:0003677">
    <property type="term" value="F:DNA binding"/>
    <property type="evidence" value="ECO:0007669"/>
    <property type="project" value="UniProtKB-UniRule"/>
</dbReference>
<dbReference type="InterPro" id="IPR014001">
    <property type="entry name" value="Helicase_ATP-bd"/>
</dbReference>
<feature type="binding site" evidence="12">
    <location>
        <position position="465"/>
    </location>
    <ligand>
        <name>Zn(2+)</name>
        <dbReference type="ChEBI" id="CHEBI:29105"/>
        <label>2</label>
    </ligand>
</feature>
<keyword evidence="13" id="KW-0175">Coiled coil</keyword>
<keyword evidence="3 12" id="KW-0479">Metal-binding</keyword>
<evidence type="ECO:0000256" key="2">
    <source>
        <dbReference type="ARBA" id="ARBA00022705"/>
    </source>
</evidence>
<keyword evidence="10 12" id="KW-0413">Isomerase</keyword>
<dbReference type="SMART" id="SM00490">
    <property type="entry name" value="HELICc"/>
    <property type="match status" value="1"/>
</dbReference>
<evidence type="ECO:0000256" key="9">
    <source>
        <dbReference type="ARBA" id="ARBA00023125"/>
    </source>
</evidence>
<dbReference type="PANTHER" id="PTHR30580">
    <property type="entry name" value="PRIMOSOMAL PROTEIN N"/>
    <property type="match status" value="1"/>
</dbReference>
<dbReference type="PANTHER" id="PTHR30580:SF0">
    <property type="entry name" value="PRIMOSOMAL PROTEIN N"/>
    <property type="match status" value="1"/>
</dbReference>
<feature type="binding site" evidence="12">
    <location>
        <position position="447"/>
    </location>
    <ligand>
        <name>Zn(2+)</name>
        <dbReference type="ChEBI" id="CHEBI:29105"/>
        <label>2</label>
    </ligand>
</feature>
<keyword evidence="4 12" id="KW-0547">Nucleotide-binding</keyword>
<dbReference type="EMBL" id="JACHHT010000001">
    <property type="protein sequence ID" value="MBB6519807.1"/>
    <property type="molecule type" value="Genomic_DNA"/>
</dbReference>
<keyword evidence="6 12" id="KW-0347">Helicase</keyword>
<dbReference type="PROSITE" id="PS51194">
    <property type="entry name" value="HELICASE_CTER"/>
    <property type="match status" value="1"/>
</dbReference>
<comment type="catalytic activity">
    <reaction evidence="11 12">
        <text>ATP + H2O = ADP + phosphate + H(+)</text>
        <dbReference type="Rhea" id="RHEA:13065"/>
        <dbReference type="ChEBI" id="CHEBI:15377"/>
        <dbReference type="ChEBI" id="CHEBI:15378"/>
        <dbReference type="ChEBI" id="CHEBI:30616"/>
        <dbReference type="ChEBI" id="CHEBI:43474"/>
        <dbReference type="ChEBI" id="CHEBI:456216"/>
        <dbReference type="EC" id="5.6.2.4"/>
    </reaction>
</comment>
<dbReference type="InterPro" id="IPR011545">
    <property type="entry name" value="DEAD/DEAH_box_helicase_dom"/>
</dbReference>
<evidence type="ECO:0000256" key="10">
    <source>
        <dbReference type="ARBA" id="ARBA00023235"/>
    </source>
</evidence>
<keyword evidence="17" id="KW-1185">Reference proteome</keyword>
<dbReference type="InterPro" id="IPR027417">
    <property type="entry name" value="P-loop_NTPase"/>
</dbReference>
<evidence type="ECO:0000256" key="4">
    <source>
        <dbReference type="ARBA" id="ARBA00022741"/>
    </source>
</evidence>
<dbReference type="InterPro" id="IPR005259">
    <property type="entry name" value="PriA"/>
</dbReference>
<feature type="coiled-coil region" evidence="13">
    <location>
        <begin position="187"/>
        <end position="214"/>
    </location>
</feature>
<dbReference type="InterPro" id="IPR001650">
    <property type="entry name" value="Helicase_C-like"/>
</dbReference>
<dbReference type="NCBIfam" id="TIGR00595">
    <property type="entry name" value="priA"/>
    <property type="match status" value="1"/>
</dbReference>
<dbReference type="PROSITE" id="PS51192">
    <property type="entry name" value="HELICASE_ATP_BIND_1"/>
    <property type="match status" value="1"/>
</dbReference>
<dbReference type="AlphaFoldDB" id="A0A7X0JPA8"/>
<evidence type="ECO:0000259" key="15">
    <source>
        <dbReference type="PROSITE" id="PS51194"/>
    </source>
</evidence>
<proteinExistence type="inferred from homology"/>
<dbReference type="NCBIfam" id="NF004065">
    <property type="entry name" value="PRK05580.1-1"/>
    <property type="match status" value="1"/>
</dbReference>
<evidence type="ECO:0000313" key="17">
    <source>
        <dbReference type="Proteomes" id="UP000528457"/>
    </source>
</evidence>
<feature type="binding site" evidence="12">
    <location>
        <position position="444"/>
    </location>
    <ligand>
        <name>Zn(2+)</name>
        <dbReference type="ChEBI" id="CHEBI:29105"/>
        <label>2</label>
    </ligand>
</feature>
<feature type="binding site" evidence="12">
    <location>
        <position position="478"/>
    </location>
    <ligand>
        <name>Zn(2+)</name>
        <dbReference type="ChEBI" id="CHEBI:29105"/>
        <label>1</label>
    </ligand>
</feature>
<evidence type="ECO:0000256" key="7">
    <source>
        <dbReference type="ARBA" id="ARBA00022833"/>
    </source>
</evidence>
<evidence type="ECO:0000256" key="12">
    <source>
        <dbReference type="HAMAP-Rule" id="MF_00983"/>
    </source>
</evidence>
<organism evidence="16 17">
    <name type="scientific">Pseudoteredinibacter isoporae</name>
    <dbReference type="NCBI Taxonomy" id="570281"/>
    <lineage>
        <taxon>Bacteria</taxon>
        <taxon>Pseudomonadati</taxon>
        <taxon>Pseudomonadota</taxon>
        <taxon>Gammaproteobacteria</taxon>
        <taxon>Cellvibrionales</taxon>
        <taxon>Cellvibrionaceae</taxon>
        <taxon>Pseudoteredinibacter</taxon>
    </lineage>
</organism>
<gene>
    <name evidence="12" type="primary">priA</name>
    <name evidence="16" type="ORF">HNR48_000085</name>
</gene>
<evidence type="ECO:0000256" key="3">
    <source>
        <dbReference type="ARBA" id="ARBA00022723"/>
    </source>
</evidence>
<evidence type="ECO:0000313" key="16">
    <source>
        <dbReference type="EMBL" id="MBB6519807.1"/>
    </source>
</evidence>
<evidence type="ECO:0000256" key="6">
    <source>
        <dbReference type="ARBA" id="ARBA00022806"/>
    </source>
</evidence>
<keyword evidence="5 12" id="KW-0378">Hydrolase</keyword>
<evidence type="ECO:0000256" key="1">
    <source>
        <dbReference type="ARBA" id="ARBA00022515"/>
    </source>
</evidence>
<dbReference type="Pfam" id="PF00270">
    <property type="entry name" value="DEAD"/>
    <property type="match status" value="1"/>
</dbReference>
<comment type="caution">
    <text evidence="16">The sequence shown here is derived from an EMBL/GenBank/DDBJ whole genome shotgun (WGS) entry which is preliminary data.</text>
</comment>
<comment type="catalytic activity">
    <reaction evidence="12">
        <text>Couples ATP hydrolysis with the unwinding of duplex DNA by translocating in the 3'-5' direction.</text>
        <dbReference type="EC" id="5.6.2.4"/>
    </reaction>
</comment>
<feature type="binding site" evidence="12">
    <location>
        <position position="475"/>
    </location>
    <ligand>
        <name>Zn(2+)</name>
        <dbReference type="ChEBI" id="CHEBI:29105"/>
        <label>1</label>
    </ligand>
</feature>
<dbReference type="Pfam" id="PF17764">
    <property type="entry name" value="PriA_3primeBD"/>
    <property type="match status" value="1"/>
</dbReference>
<dbReference type="Pfam" id="PF18074">
    <property type="entry name" value="PriA_C"/>
    <property type="match status" value="1"/>
</dbReference>
<dbReference type="EC" id="5.6.2.4" evidence="12"/>
<keyword evidence="8 12" id="KW-0067">ATP-binding</keyword>
<comment type="similarity">
    <text evidence="12">Belongs to the helicase family. PriA subfamily.</text>
</comment>
<dbReference type="Pfam" id="PF18319">
    <property type="entry name" value="Zn_ribbon_PriA"/>
    <property type="match status" value="1"/>
</dbReference>
<keyword evidence="9 12" id="KW-0238">DNA-binding</keyword>
<feature type="domain" description="Helicase ATP-binding" evidence="14">
    <location>
        <begin position="210"/>
        <end position="376"/>
    </location>
</feature>
<dbReference type="HAMAP" id="MF_00983">
    <property type="entry name" value="PriA"/>
    <property type="match status" value="1"/>
</dbReference>
<dbReference type="GO" id="GO:0008270">
    <property type="term" value="F:zinc ion binding"/>
    <property type="evidence" value="ECO:0007669"/>
    <property type="project" value="UniProtKB-UniRule"/>
</dbReference>
<dbReference type="Gene3D" id="3.40.50.300">
    <property type="entry name" value="P-loop containing nucleotide triphosphate hydrolases"/>
    <property type="match status" value="2"/>
</dbReference>
<dbReference type="SUPFAM" id="SSF52540">
    <property type="entry name" value="P-loop containing nucleoside triphosphate hydrolases"/>
    <property type="match status" value="2"/>
</dbReference>
<dbReference type="InterPro" id="IPR040498">
    <property type="entry name" value="PriA_CRR"/>
</dbReference>
<keyword evidence="1 12" id="KW-0639">Primosome</keyword>
<feature type="domain" description="Helicase C-terminal" evidence="15">
    <location>
        <begin position="470"/>
        <end position="637"/>
    </location>
</feature>
<dbReference type="GO" id="GO:0005524">
    <property type="term" value="F:ATP binding"/>
    <property type="evidence" value="ECO:0007669"/>
    <property type="project" value="UniProtKB-UniRule"/>
</dbReference>
<comment type="cofactor">
    <cofactor evidence="12">
        <name>Zn(2+)</name>
        <dbReference type="ChEBI" id="CHEBI:29105"/>
    </cofactor>
    <text evidence="12">Binds 2 zinc ions per subunit.</text>
</comment>
<dbReference type="SMART" id="SM00487">
    <property type="entry name" value="DEXDc"/>
    <property type="match status" value="1"/>
</dbReference>
<evidence type="ECO:0000256" key="11">
    <source>
        <dbReference type="ARBA" id="ARBA00048988"/>
    </source>
</evidence>
<dbReference type="GO" id="GO:0016787">
    <property type="term" value="F:hydrolase activity"/>
    <property type="evidence" value="ECO:0007669"/>
    <property type="project" value="UniProtKB-KW"/>
</dbReference>
<dbReference type="GO" id="GO:0006310">
    <property type="term" value="P:DNA recombination"/>
    <property type="evidence" value="ECO:0007669"/>
    <property type="project" value="InterPro"/>
</dbReference>
<keyword evidence="2 12" id="KW-0235">DNA replication</keyword>
<dbReference type="GO" id="GO:0006302">
    <property type="term" value="P:double-strand break repair"/>
    <property type="evidence" value="ECO:0007669"/>
    <property type="project" value="InterPro"/>
</dbReference>
<evidence type="ECO:0000256" key="8">
    <source>
        <dbReference type="ARBA" id="ARBA00022840"/>
    </source>
</evidence>
<dbReference type="CDD" id="cd17929">
    <property type="entry name" value="DEXHc_priA"/>
    <property type="match status" value="1"/>
</dbReference>
<evidence type="ECO:0000256" key="5">
    <source>
        <dbReference type="ARBA" id="ARBA00022801"/>
    </source>
</evidence>
<feature type="binding site" evidence="12">
    <location>
        <position position="462"/>
    </location>
    <ligand>
        <name>Zn(2+)</name>
        <dbReference type="ChEBI" id="CHEBI:29105"/>
        <label>2</label>
    </ligand>
</feature>
<comment type="subunit">
    <text evidence="12">Component of the replication restart primosome.</text>
</comment>
<dbReference type="InParanoid" id="A0A7X0JPA8"/>
<name>A0A7X0JPA8_9GAMM</name>
<keyword evidence="7 12" id="KW-0862">Zinc</keyword>
<dbReference type="NCBIfam" id="NF004067">
    <property type="entry name" value="PRK05580.1-4"/>
    <property type="match status" value="1"/>
</dbReference>
<evidence type="ECO:0000256" key="13">
    <source>
        <dbReference type="SAM" id="Coils"/>
    </source>
</evidence>
<dbReference type="FunFam" id="3.40.1440.60:FF:000001">
    <property type="entry name" value="Primosomal protein N"/>
    <property type="match status" value="1"/>
</dbReference>
<evidence type="ECO:0000259" key="14">
    <source>
        <dbReference type="PROSITE" id="PS51192"/>
    </source>
</evidence>
<feature type="binding site" evidence="12">
    <location>
        <position position="435"/>
    </location>
    <ligand>
        <name>Zn(2+)</name>
        <dbReference type="ChEBI" id="CHEBI:29105"/>
        <label>1</label>
    </ligand>
</feature>
<dbReference type="InterPro" id="IPR041222">
    <property type="entry name" value="PriA_3primeBD"/>
</dbReference>
<reference evidence="16 17" key="1">
    <citation type="submission" date="2020-08" db="EMBL/GenBank/DDBJ databases">
        <title>Genomic Encyclopedia of Type Strains, Phase IV (KMG-IV): sequencing the most valuable type-strain genomes for metagenomic binning, comparative biology and taxonomic classification.</title>
        <authorList>
            <person name="Goeker M."/>
        </authorList>
    </citation>
    <scope>NUCLEOTIDE SEQUENCE [LARGE SCALE GENOMIC DNA]</scope>
    <source>
        <strain evidence="16 17">DSM 22368</strain>
    </source>
</reference>
<dbReference type="RefSeq" id="WP_166853096.1">
    <property type="nucleotide sequence ID" value="NZ_JAAONY010000001.1"/>
</dbReference>
<dbReference type="InterPro" id="IPR041236">
    <property type="entry name" value="PriA_C"/>
</dbReference>
<dbReference type="Proteomes" id="UP000528457">
    <property type="component" value="Unassembled WGS sequence"/>
</dbReference>
<accession>A0A7X0JPA8</accession>
<dbReference type="Pfam" id="PF00271">
    <property type="entry name" value="Helicase_C"/>
    <property type="match status" value="1"/>
</dbReference>
<dbReference type="Gene3D" id="3.40.1440.60">
    <property type="entry name" value="PriA, 3(prime) DNA-binding domain"/>
    <property type="match status" value="1"/>
</dbReference>
<comment type="function">
    <text evidence="12">Initiates the restart of stalled replication forks, which reloads the replicative helicase on sites other than the origin of replication. Recognizes and binds to abandoned replication forks and remodels them to uncover a helicase loading site. Promotes assembly of the primosome at these replication forks.</text>
</comment>
<protein>
    <recommendedName>
        <fullName evidence="12">Replication restart protein PriA</fullName>
    </recommendedName>
    <alternativeName>
        <fullName evidence="12">ATP-dependent DNA helicase PriA</fullName>
        <ecNumber evidence="12">5.6.2.4</ecNumber>
    </alternativeName>
    <alternativeName>
        <fullName evidence="12">DNA 3'-5' helicase PriA</fullName>
    </alternativeName>
</protein>
<dbReference type="FunFam" id="3.40.50.300:FF:000489">
    <property type="entry name" value="Primosome assembly protein PriA"/>
    <property type="match status" value="1"/>
</dbReference>
<dbReference type="InterPro" id="IPR042115">
    <property type="entry name" value="PriA_3primeBD_sf"/>
</dbReference>
<dbReference type="FunCoup" id="A0A7X0JPA8">
    <property type="interactions" value="371"/>
</dbReference>
<dbReference type="GO" id="GO:1990077">
    <property type="term" value="C:primosome complex"/>
    <property type="evidence" value="ECO:0007669"/>
    <property type="project" value="UniProtKB-UniRule"/>
</dbReference>
<feature type="binding site" evidence="12">
    <location>
        <position position="438"/>
    </location>
    <ligand>
        <name>Zn(2+)</name>
        <dbReference type="ChEBI" id="CHEBI:29105"/>
        <label>1</label>
    </ligand>
</feature>